<keyword evidence="2" id="KW-1185">Reference proteome</keyword>
<proteinExistence type="predicted"/>
<dbReference type="Proteomes" id="UP001345963">
    <property type="component" value="Unassembled WGS sequence"/>
</dbReference>
<comment type="caution">
    <text evidence="1">The sequence shown here is derived from an EMBL/GenBank/DDBJ whole genome shotgun (WGS) entry which is preliminary data.</text>
</comment>
<dbReference type="EMBL" id="JAHUTI010074293">
    <property type="protein sequence ID" value="MED6256339.1"/>
    <property type="molecule type" value="Genomic_DNA"/>
</dbReference>
<name>A0ABU7C162_9TELE</name>
<sequence length="105" mass="12500">MFKHLKKKKFSEKCCMYLYWRSYRDPQLRWEKLLTGHQLVTHFTNPALMKENHCLRKPLQRPLEFAYSHVGDAAACGERPSGQTFPLLVYRKKTVCQNRNIAHHP</sequence>
<evidence type="ECO:0000313" key="2">
    <source>
        <dbReference type="Proteomes" id="UP001345963"/>
    </source>
</evidence>
<accession>A0ABU7C162</accession>
<reference evidence="1 2" key="1">
    <citation type="submission" date="2021-07" db="EMBL/GenBank/DDBJ databases">
        <authorList>
            <person name="Palmer J.M."/>
        </authorList>
    </citation>
    <scope>NUCLEOTIDE SEQUENCE [LARGE SCALE GENOMIC DNA]</scope>
    <source>
        <strain evidence="1 2">AT_MEX2019</strain>
        <tissue evidence="1">Muscle</tissue>
    </source>
</reference>
<protein>
    <submittedName>
        <fullName evidence="1">Uncharacterized protein</fullName>
    </submittedName>
</protein>
<gene>
    <name evidence="1" type="ORF">ATANTOWER_024179</name>
</gene>
<organism evidence="1 2">
    <name type="scientific">Ataeniobius toweri</name>
    <dbReference type="NCBI Taxonomy" id="208326"/>
    <lineage>
        <taxon>Eukaryota</taxon>
        <taxon>Metazoa</taxon>
        <taxon>Chordata</taxon>
        <taxon>Craniata</taxon>
        <taxon>Vertebrata</taxon>
        <taxon>Euteleostomi</taxon>
        <taxon>Actinopterygii</taxon>
        <taxon>Neopterygii</taxon>
        <taxon>Teleostei</taxon>
        <taxon>Neoteleostei</taxon>
        <taxon>Acanthomorphata</taxon>
        <taxon>Ovalentaria</taxon>
        <taxon>Atherinomorphae</taxon>
        <taxon>Cyprinodontiformes</taxon>
        <taxon>Goodeidae</taxon>
        <taxon>Ataeniobius</taxon>
    </lineage>
</organism>
<evidence type="ECO:0000313" key="1">
    <source>
        <dbReference type="EMBL" id="MED6256339.1"/>
    </source>
</evidence>